<dbReference type="FunFam" id="3.30.565.10:FF:000006">
    <property type="entry name" value="Sensor histidine kinase WalK"/>
    <property type="match status" value="1"/>
</dbReference>
<dbReference type="SUPFAM" id="SSF55874">
    <property type="entry name" value="ATPase domain of HSP90 chaperone/DNA topoisomerase II/histidine kinase"/>
    <property type="match status" value="1"/>
</dbReference>
<keyword evidence="4" id="KW-0597">Phosphoprotein</keyword>
<dbReference type="AlphaFoldDB" id="A0A2N5XQS6"/>
<dbReference type="GO" id="GO:0000155">
    <property type="term" value="F:phosphorelay sensor kinase activity"/>
    <property type="evidence" value="ECO:0007669"/>
    <property type="project" value="InterPro"/>
</dbReference>
<dbReference type="SUPFAM" id="SSF47384">
    <property type="entry name" value="Homodimeric domain of signal transducing histidine kinase"/>
    <property type="match status" value="1"/>
</dbReference>
<protein>
    <recommendedName>
        <fullName evidence="3">histidine kinase</fullName>
        <ecNumber evidence="3">2.7.13.3</ecNumber>
    </recommendedName>
</protein>
<evidence type="ECO:0000259" key="13">
    <source>
        <dbReference type="PROSITE" id="PS50109"/>
    </source>
</evidence>
<dbReference type="PROSITE" id="PS50885">
    <property type="entry name" value="HAMP"/>
    <property type="match status" value="1"/>
</dbReference>
<name>A0A2N5XQS6_9HYPH</name>
<evidence type="ECO:0000256" key="9">
    <source>
        <dbReference type="ARBA" id="ARBA00023012"/>
    </source>
</evidence>
<keyword evidence="16" id="KW-1185">Reference proteome</keyword>
<dbReference type="PROSITE" id="PS50109">
    <property type="entry name" value="HIS_KIN"/>
    <property type="match status" value="1"/>
</dbReference>
<comment type="catalytic activity">
    <reaction evidence="1">
        <text>ATP + protein L-histidine = ADP + protein N-phospho-L-histidine.</text>
        <dbReference type="EC" id="2.7.13.3"/>
    </reaction>
</comment>
<feature type="transmembrane region" description="Helical" evidence="12">
    <location>
        <begin position="213"/>
        <end position="232"/>
    </location>
</feature>
<feature type="domain" description="Histidine kinase" evidence="13">
    <location>
        <begin position="293"/>
        <end position="507"/>
    </location>
</feature>
<dbReference type="InterPro" id="IPR036890">
    <property type="entry name" value="HATPase_C_sf"/>
</dbReference>
<organism evidence="15 16">
    <name type="scientific">Cohaesibacter celericrescens</name>
    <dbReference type="NCBI Taxonomy" id="2067669"/>
    <lineage>
        <taxon>Bacteria</taxon>
        <taxon>Pseudomonadati</taxon>
        <taxon>Pseudomonadota</taxon>
        <taxon>Alphaproteobacteria</taxon>
        <taxon>Hyphomicrobiales</taxon>
        <taxon>Cohaesibacteraceae</taxon>
    </lineage>
</organism>
<keyword evidence="10 12" id="KW-0472">Membrane</keyword>
<evidence type="ECO:0000256" key="6">
    <source>
        <dbReference type="ARBA" id="ARBA00022692"/>
    </source>
</evidence>
<accession>A0A2N5XQS6</accession>
<sequence>MLNMKHSLAGQILVAILFTVVIVIITMATLISYAMQDGFSKYLLRGELQRLDSLELALSNSYDPDQPGWPELQAAETEWQNLVLSHLELTEDLDREVKSGDADRSEIPQSSPRSQIVPHSPQGELVTADQTLRLPPPPDPLPMILFERLVLLDANGKRVVGSSRRSSLFETRTIRKRVQNQNAEIIGYLGLSEPEGARGPTDRFYLFGQYKSLALSALIALLVSVFIAFVLAKRLLLPIRRVADGAEILSAGDYSHHIVNDRSDELGELVNHYNALAESLDASRRTERQWISDTSHELQTPIAILRAEIEAFQDGIRSPDEKSYAEMHAAILRLSRLVNDIKILSITQEGQRSEMMYPDDLGDIIESVVDSQRLRAESKGLSLSFTAVDCLPILCDHQRLHQVVDNLIENALRYTNSPGEIKVSAYREEDRIIATVEDSAPCPEPNDLPHLFDRFYRTDRSRARQSGGSGLGLSICRAIIKVHGGTIEASPSPLGGLRITLTLPRNTTK</sequence>
<evidence type="ECO:0000256" key="7">
    <source>
        <dbReference type="ARBA" id="ARBA00022777"/>
    </source>
</evidence>
<dbReference type="SMART" id="SM00387">
    <property type="entry name" value="HATPase_c"/>
    <property type="match status" value="1"/>
</dbReference>
<reference evidence="15 16" key="1">
    <citation type="submission" date="2018-01" db="EMBL/GenBank/DDBJ databases">
        <title>The draft genome sequence of Cohaesibacter sp. H1304.</title>
        <authorList>
            <person name="Wang N.-N."/>
            <person name="Du Z.-J."/>
        </authorList>
    </citation>
    <scope>NUCLEOTIDE SEQUENCE [LARGE SCALE GENOMIC DNA]</scope>
    <source>
        <strain evidence="15 16">H1304</strain>
    </source>
</reference>
<dbReference type="EMBL" id="PKUQ01000022">
    <property type="protein sequence ID" value="PLW76872.1"/>
    <property type="molecule type" value="Genomic_DNA"/>
</dbReference>
<keyword evidence="8 12" id="KW-1133">Transmembrane helix</keyword>
<dbReference type="InterPro" id="IPR005467">
    <property type="entry name" value="His_kinase_dom"/>
</dbReference>
<dbReference type="Pfam" id="PF02518">
    <property type="entry name" value="HATPase_c"/>
    <property type="match status" value="1"/>
</dbReference>
<keyword evidence="5" id="KW-0808">Transferase</keyword>
<dbReference type="PANTHER" id="PTHR45436:SF5">
    <property type="entry name" value="SENSOR HISTIDINE KINASE TRCS"/>
    <property type="match status" value="1"/>
</dbReference>
<dbReference type="EC" id="2.7.13.3" evidence="3"/>
<gene>
    <name evidence="15" type="ORF">C0081_12500</name>
</gene>
<feature type="transmembrane region" description="Helical" evidence="12">
    <location>
        <begin position="12"/>
        <end position="35"/>
    </location>
</feature>
<dbReference type="PRINTS" id="PR00344">
    <property type="entry name" value="BCTRLSENSOR"/>
</dbReference>
<keyword evidence="7" id="KW-0418">Kinase</keyword>
<evidence type="ECO:0000259" key="14">
    <source>
        <dbReference type="PROSITE" id="PS50885"/>
    </source>
</evidence>
<dbReference type="Proteomes" id="UP000234881">
    <property type="component" value="Unassembled WGS sequence"/>
</dbReference>
<keyword evidence="6 12" id="KW-0812">Transmembrane</keyword>
<dbReference type="InterPro" id="IPR050428">
    <property type="entry name" value="TCS_sensor_his_kinase"/>
</dbReference>
<dbReference type="InterPro" id="IPR003660">
    <property type="entry name" value="HAMP_dom"/>
</dbReference>
<dbReference type="Pfam" id="PF00512">
    <property type="entry name" value="HisKA"/>
    <property type="match status" value="1"/>
</dbReference>
<evidence type="ECO:0000256" key="1">
    <source>
        <dbReference type="ARBA" id="ARBA00000085"/>
    </source>
</evidence>
<evidence type="ECO:0000313" key="15">
    <source>
        <dbReference type="EMBL" id="PLW76872.1"/>
    </source>
</evidence>
<dbReference type="OrthoDB" id="8673316at2"/>
<keyword evidence="9" id="KW-0902">Two-component regulatory system</keyword>
<dbReference type="InterPro" id="IPR036097">
    <property type="entry name" value="HisK_dim/P_sf"/>
</dbReference>
<dbReference type="Gene3D" id="3.30.565.10">
    <property type="entry name" value="Histidine kinase-like ATPase, C-terminal domain"/>
    <property type="match status" value="1"/>
</dbReference>
<dbReference type="InterPro" id="IPR003661">
    <property type="entry name" value="HisK_dim/P_dom"/>
</dbReference>
<dbReference type="Gene3D" id="1.10.287.130">
    <property type="match status" value="1"/>
</dbReference>
<comment type="caution">
    <text evidence="15">The sequence shown here is derived from an EMBL/GenBank/DDBJ whole genome shotgun (WGS) entry which is preliminary data.</text>
</comment>
<evidence type="ECO:0000313" key="16">
    <source>
        <dbReference type="Proteomes" id="UP000234881"/>
    </source>
</evidence>
<dbReference type="Gene3D" id="6.10.340.10">
    <property type="match status" value="1"/>
</dbReference>
<evidence type="ECO:0000256" key="10">
    <source>
        <dbReference type="ARBA" id="ARBA00023136"/>
    </source>
</evidence>
<evidence type="ECO:0000256" key="12">
    <source>
        <dbReference type="SAM" id="Phobius"/>
    </source>
</evidence>
<dbReference type="Pfam" id="PF00672">
    <property type="entry name" value="HAMP"/>
    <property type="match status" value="1"/>
</dbReference>
<dbReference type="SUPFAM" id="SSF158472">
    <property type="entry name" value="HAMP domain-like"/>
    <property type="match status" value="1"/>
</dbReference>
<dbReference type="InterPro" id="IPR003594">
    <property type="entry name" value="HATPase_dom"/>
</dbReference>
<dbReference type="SMART" id="SM00304">
    <property type="entry name" value="HAMP"/>
    <property type="match status" value="1"/>
</dbReference>
<evidence type="ECO:0000256" key="11">
    <source>
        <dbReference type="SAM" id="MobiDB-lite"/>
    </source>
</evidence>
<dbReference type="GO" id="GO:0016020">
    <property type="term" value="C:membrane"/>
    <property type="evidence" value="ECO:0007669"/>
    <property type="project" value="UniProtKB-SubCell"/>
</dbReference>
<dbReference type="CDD" id="cd06225">
    <property type="entry name" value="HAMP"/>
    <property type="match status" value="1"/>
</dbReference>
<evidence type="ECO:0000256" key="3">
    <source>
        <dbReference type="ARBA" id="ARBA00012438"/>
    </source>
</evidence>
<comment type="subcellular location">
    <subcellularLocation>
        <location evidence="2">Membrane</location>
    </subcellularLocation>
</comment>
<dbReference type="CDD" id="cd00082">
    <property type="entry name" value="HisKA"/>
    <property type="match status" value="1"/>
</dbReference>
<dbReference type="PANTHER" id="PTHR45436">
    <property type="entry name" value="SENSOR HISTIDINE KINASE YKOH"/>
    <property type="match status" value="1"/>
</dbReference>
<feature type="region of interest" description="Disordered" evidence="11">
    <location>
        <begin position="97"/>
        <end position="122"/>
    </location>
</feature>
<dbReference type="InterPro" id="IPR004358">
    <property type="entry name" value="Sig_transdc_His_kin-like_C"/>
</dbReference>
<proteinExistence type="predicted"/>
<evidence type="ECO:0000256" key="8">
    <source>
        <dbReference type="ARBA" id="ARBA00022989"/>
    </source>
</evidence>
<dbReference type="SMART" id="SM00388">
    <property type="entry name" value="HisKA"/>
    <property type="match status" value="1"/>
</dbReference>
<feature type="compositionally biased region" description="Basic and acidic residues" evidence="11">
    <location>
        <begin position="97"/>
        <end position="106"/>
    </location>
</feature>
<evidence type="ECO:0000256" key="4">
    <source>
        <dbReference type="ARBA" id="ARBA00022553"/>
    </source>
</evidence>
<evidence type="ECO:0000256" key="2">
    <source>
        <dbReference type="ARBA" id="ARBA00004370"/>
    </source>
</evidence>
<evidence type="ECO:0000256" key="5">
    <source>
        <dbReference type="ARBA" id="ARBA00022679"/>
    </source>
</evidence>
<feature type="domain" description="HAMP" evidence="14">
    <location>
        <begin position="233"/>
        <end position="285"/>
    </location>
</feature>